<evidence type="ECO:0000256" key="3">
    <source>
        <dbReference type="ARBA" id="ARBA00022989"/>
    </source>
</evidence>
<protein>
    <submittedName>
        <fullName evidence="7">Uncharacterized membrane protein YkvA (DUF1232 family)</fullName>
    </submittedName>
</protein>
<proteinExistence type="predicted"/>
<evidence type="ECO:0000256" key="5">
    <source>
        <dbReference type="SAM" id="Phobius"/>
    </source>
</evidence>
<comment type="subcellular location">
    <subcellularLocation>
        <location evidence="1">Endomembrane system</location>
        <topology evidence="1">Multi-pass membrane protein</topology>
    </subcellularLocation>
</comment>
<keyword evidence="8" id="KW-1185">Reference proteome</keyword>
<gene>
    <name evidence="7" type="ORF">E9229_003888</name>
</gene>
<evidence type="ECO:0000313" key="7">
    <source>
        <dbReference type="EMBL" id="MBB2997616.1"/>
    </source>
</evidence>
<dbReference type="Proteomes" id="UP000523000">
    <property type="component" value="Unassembled WGS sequence"/>
</dbReference>
<keyword evidence="3 5" id="KW-1133">Transmembrane helix</keyword>
<feature type="transmembrane region" description="Helical" evidence="5">
    <location>
        <begin position="6"/>
        <end position="29"/>
    </location>
</feature>
<comment type="caution">
    <text evidence="7">The sequence shown here is derived from an EMBL/GenBank/DDBJ whole genome shotgun (WGS) entry which is preliminary data.</text>
</comment>
<evidence type="ECO:0000313" key="8">
    <source>
        <dbReference type="Proteomes" id="UP000523000"/>
    </source>
</evidence>
<dbReference type="Pfam" id="PF06803">
    <property type="entry name" value="DUF1232"/>
    <property type="match status" value="1"/>
</dbReference>
<evidence type="ECO:0000259" key="6">
    <source>
        <dbReference type="Pfam" id="PF06803"/>
    </source>
</evidence>
<evidence type="ECO:0000256" key="2">
    <source>
        <dbReference type="ARBA" id="ARBA00022692"/>
    </source>
</evidence>
<keyword evidence="2 5" id="KW-0812">Transmembrane</keyword>
<dbReference type="GO" id="GO:0012505">
    <property type="term" value="C:endomembrane system"/>
    <property type="evidence" value="ECO:0007669"/>
    <property type="project" value="UniProtKB-SubCell"/>
</dbReference>
<reference evidence="7 8" key="1">
    <citation type="submission" date="2020-08" db="EMBL/GenBank/DDBJ databases">
        <title>Sequencing the genomes of 1000 actinobacteria strains.</title>
        <authorList>
            <person name="Klenk H.-P."/>
        </authorList>
    </citation>
    <scope>NUCLEOTIDE SEQUENCE [LARGE SCALE GENOMIC DNA]</scope>
    <source>
        <strain evidence="7 8">DSM 22826</strain>
    </source>
</reference>
<dbReference type="AlphaFoldDB" id="A0A839QUH5"/>
<evidence type="ECO:0000256" key="4">
    <source>
        <dbReference type="ARBA" id="ARBA00023136"/>
    </source>
</evidence>
<feature type="domain" description="DUF1232" evidence="6">
    <location>
        <begin position="67"/>
        <end position="100"/>
    </location>
</feature>
<organism evidence="7 8">
    <name type="scientific">Paeniglutamicibacter cryotolerans</name>
    <dbReference type="NCBI Taxonomy" id="670079"/>
    <lineage>
        <taxon>Bacteria</taxon>
        <taxon>Bacillati</taxon>
        <taxon>Actinomycetota</taxon>
        <taxon>Actinomycetes</taxon>
        <taxon>Micrococcales</taxon>
        <taxon>Micrococcaceae</taxon>
        <taxon>Paeniglutamicibacter</taxon>
    </lineage>
</organism>
<dbReference type="EMBL" id="JACHVS010000005">
    <property type="protein sequence ID" value="MBB2997616.1"/>
    <property type="molecule type" value="Genomic_DNA"/>
</dbReference>
<sequence length="141" mass="15749">MNWWETLLGFLAGLIAMYLVLLFTLWIYVRHHPETISLKEALRLLPDVLRVIRRMAADKSVPGSVRIKLIMLLVYLLFPLDLVPDFLPVIGHADDLIILAMTLRAVIRSAGPAALRQHWPGTPAGLAIIEKLAGLPPNSNE</sequence>
<keyword evidence="4 5" id="KW-0472">Membrane</keyword>
<dbReference type="RefSeq" id="WP_246380972.1">
    <property type="nucleotide sequence ID" value="NZ_BAABGK010000003.1"/>
</dbReference>
<dbReference type="InterPro" id="IPR010652">
    <property type="entry name" value="DUF1232"/>
</dbReference>
<evidence type="ECO:0000256" key="1">
    <source>
        <dbReference type="ARBA" id="ARBA00004127"/>
    </source>
</evidence>
<name>A0A839QUH5_9MICC</name>
<accession>A0A839QUH5</accession>